<accession>A0A8U0HQ95</accession>
<sequence>MISALVADALVVVALAGFYAGLAHDLGATAEFLDPRLGLGLSLAAYVAGGVGALLALATVAAEVSPLRSDPAGATATAVGLGLLFAVAFGLCFRLGIALYAILLRVGFRLPRG</sequence>
<gene>
    <name evidence="2" type="ORF">M0R89_09910</name>
</gene>
<proteinExistence type="predicted"/>
<keyword evidence="1" id="KW-0812">Transmembrane</keyword>
<keyword evidence="3" id="KW-1185">Reference proteome</keyword>
<dbReference type="Proteomes" id="UP000830729">
    <property type="component" value="Chromosome"/>
</dbReference>
<keyword evidence="1" id="KW-1133">Transmembrane helix</keyword>
<feature type="transmembrane region" description="Helical" evidence="1">
    <location>
        <begin position="39"/>
        <end position="62"/>
    </location>
</feature>
<dbReference type="GeneID" id="72185515"/>
<dbReference type="AlphaFoldDB" id="A0A8U0HQ95"/>
<dbReference type="KEGG" id="halx:M0R89_09910"/>
<protein>
    <submittedName>
        <fullName evidence="2">Uncharacterized protein</fullName>
    </submittedName>
</protein>
<name>A0A8U0HQ95_9EURY</name>
<dbReference type="EMBL" id="CP096659">
    <property type="protein sequence ID" value="UPV72864.1"/>
    <property type="molecule type" value="Genomic_DNA"/>
</dbReference>
<organism evidence="2 3">
    <name type="scientific">Halorussus limi</name>
    <dbReference type="NCBI Taxonomy" id="2938695"/>
    <lineage>
        <taxon>Archaea</taxon>
        <taxon>Methanobacteriati</taxon>
        <taxon>Methanobacteriota</taxon>
        <taxon>Stenosarchaea group</taxon>
        <taxon>Halobacteria</taxon>
        <taxon>Halobacteriales</taxon>
        <taxon>Haladaptataceae</taxon>
        <taxon>Halorussus</taxon>
    </lineage>
</organism>
<evidence type="ECO:0000313" key="2">
    <source>
        <dbReference type="EMBL" id="UPV72864.1"/>
    </source>
</evidence>
<dbReference type="RefSeq" id="WP_248648923.1">
    <property type="nucleotide sequence ID" value="NZ_CP096659.1"/>
</dbReference>
<feature type="transmembrane region" description="Helical" evidence="1">
    <location>
        <begin position="74"/>
        <end position="103"/>
    </location>
</feature>
<evidence type="ECO:0000313" key="3">
    <source>
        <dbReference type="Proteomes" id="UP000830729"/>
    </source>
</evidence>
<evidence type="ECO:0000256" key="1">
    <source>
        <dbReference type="SAM" id="Phobius"/>
    </source>
</evidence>
<keyword evidence="1" id="KW-0472">Membrane</keyword>
<reference evidence="2 3" key="1">
    <citation type="submission" date="2022-04" db="EMBL/GenBank/DDBJ databases">
        <title>Diverse halophilic archaea isolated from saline environments.</title>
        <authorList>
            <person name="Cui H.-L."/>
        </authorList>
    </citation>
    <scope>NUCLEOTIDE SEQUENCE [LARGE SCALE GENOMIC DNA]</scope>
    <source>
        <strain evidence="2 3">XZYJT49</strain>
    </source>
</reference>